<keyword evidence="3" id="KW-0131">Cell cycle</keyword>
<dbReference type="AlphaFoldDB" id="A0A177B799"/>
<protein>
    <recommendedName>
        <fullName evidence="4">Timeless N-terminal domain-containing protein</fullName>
    </recommendedName>
</protein>
<feature type="domain" description="Timeless N-terminal" evidence="4">
    <location>
        <begin position="166"/>
        <end position="330"/>
    </location>
</feature>
<keyword evidence="6" id="KW-1185">Reference proteome</keyword>
<dbReference type="InterPro" id="IPR044998">
    <property type="entry name" value="Timeless"/>
</dbReference>
<dbReference type="PANTHER" id="PTHR22940">
    <property type="entry name" value="TIMEOUT/TIMELESS-2"/>
    <property type="match status" value="1"/>
</dbReference>
<accession>A0A177B799</accession>
<dbReference type="PANTHER" id="PTHR22940:SF4">
    <property type="entry name" value="PROTEIN TIMELESS HOMOLOG"/>
    <property type="match status" value="1"/>
</dbReference>
<comment type="caution">
    <text evidence="5">The sequence shown here is derived from an EMBL/GenBank/DDBJ whole genome shotgun (WGS) entry which is preliminary data.</text>
</comment>
<dbReference type="GO" id="GO:0000076">
    <property type="term" value="P:DNA replication checkpoint signaling"/>
    <property type="evidence" value="ECO:0007669"/>
    <property type="project" value="TreeGrafter"/>
</dbReference>
<dbReference type="GO" id="GO:0031298">
    <property type="term" value="C:replication fork protection complex"/>
    <property type="evidence" value="ECO:0007669"/>
    <property type="project" value="TreeGrafter"/>
</dbReference>
<dbReference type="OrthoDB" id="310853at2759"/>
<evidence type="ECO:0000313" key="5">
    <source>
        <dbReference type="EMBL" id="OAF70115.1"/>
    </source>
</evidence>
<evidence type="ECO:0000256" key="1">
    <source>
        <dbReference type="ARBA" id="ARBA00004123"/>
    </source>
</evidence>
<name>A0A177B799_9BILA</name>
<gene>
    <name evidence="5" type="ORF">A3Q56_02127</name>
</gene>
<organism evidence="5 6">
    <name type="scientific">Intoshia linei</name>
    <dbReference type="NCBI Taxonomy" id="1819745"/>
    <lineage>
        <taxon>Eukaryota</taxon>
        <taxon>Metazoa</taxon>
        <taxon>Spiralia</taxon>
        <taxon>Lophotrochozoa</taxon>
        <taxon>Mesozoa</taxon>
        <taxon>Orthonectida</taxon>
        <taxon>Rhopaluridae</taxon>
        <taxon>Intoshia</taxon>
    </lineage>
</organism>
<dbReference type="GO" id="GO:0003677">
    <property type="term" value="F:DNA binding"/>
    <property type="evidence" value="ECO:0007669"/>
    <property type="project" value="TreeGrafter"/>
</dbReference>
<keyword evidence="2" id="KW-0539">Nucleus</keyword>
<comment type="subcellular location">
    <subcellularLocation>
        <location evidence="1">Nucleus</location>
    </subcellularLocation>
</comment>
<evidence type="ECO:0000256" key="3">
    <source>
        <dbReference type="ARBA" id="ARBA00023306"/>
    </source>
</evidence>
<dbReference type="InterPro" id="IPR006906">
    <property type="entry name" value="Timeless_N"/>
</dbReference>
<evidence type="ECO:0000256" key="2">
    <source>
        <dbReference type="ARBA" id="ARBA00023242"/>
    </source>
</evidence>
<dbReference type="Proteomes" id="UP000078046">
    <property type="component" value="Unassembled WGS sequence"/>
</dbReference>
<dbReference type="EMBL" id="LWCA01000186">
    <property type="protein sequence ID" value="OAF70115.1"/>
    <property type="molecule type" value="Genomic_DNA"/>
</dbReference>
<feature type="domain" description="Timeless N-terminal" evidence="4">
    <location>
        <begin position="25"/>
        <end position="115"/>
    </location>
</feature>
<reference evidence="5 6" key="1">
    <citation type="submission" date="2016-04" db="EMBL/GenBank/DDBJ databases">
        <title>The genome of Intoshia linei affirms orthonectids as highly simplified spiralians.</title>
        <authorList>
            <person name="Mikhailov K.V."/>
            <person name="Slusarev G.S."/>
            <person name="Nikitin M.A."/>
            <person name="Logacheva M.D."/>
            <person name="Penin A."/>
            <person name="Aleoshin V."/>
            <person name="Panchin Y.V."/>
        </authorList>
    </citation>
    <scope>NUCLEOTIDE SEQUENCE [LARGE SCALE GENOMIC DNA]</scope>
    <source>
        <strain evidence="5">Intl2013</strain>
        <tissue evidence="5">Whole animal</tissue>
    </source>
</reference>
<dbReference type="GO" id="GO:0043111">
    <property type="term" value="P:replication fork arrest"/>
    <property type="evidence" value="ECO:0007669"/>
    <property type="project" value="TreeGrafter"/>
</dbReference>
<evidence type="ECO:0000259" key="4">
    <source>
        <dbReference type="Pfam" id="PF04821"/>
    </source>
</evidence>
<dbReference type="Pfam" id="PF04821">
    <property type="entry name" value="TIMELESS"/>
    <property type="match status" value="2"/>
</dbReference>
<proteinExistence type="predicted"/>
<evidence type="ECO:0000313" key="6">
    <source>
        <dbReference type="Proteomes" id="UP000078046"/>
    </source>
</evidence>
<dbReference type="GO" id="GO:0006281">
    <property type="term" value="P:DNA repair"/>
    <property type="evidence" value="ECO:0007669"/>
    <property type="project" value="TreeGrafter"/>
</dbReference>
<sequence length="967" mass="114253">MQESFTEADLQSSCASLGCKLDNGTYRLEPDCIESLRDIIRYLKIDKSKQQSVRKFVGKSDIFKHDLIPIIKRIYCSQLIDAKNLHLDEDGKGMMLINTVIRLMINLTEPTDAIIDHINWYCDDLDKHLDEIQENEFEAIEASEIDETEMEQNESFKDYKNIDLTKKKEKKNLKNIDSLQIENTIEKYRQSLCDSIFWECLVELCTNILSIEPKNRTENDVLFVERVLFLLRNSLICPYNLINSIFRLFKHLNESGMTKILLYIASHQTEKKYAMLVCECVSLIFYKIDMNVLVEKNKEVQKLKPVTNVKLSDKKLLTSPRHSRFGGTYTLNCPNEKSGEKQNSNIILYSSKPMCTNDYNLDSRRKKGSNWRNRPIRRDYTDYKIKRNKTFEIFAMYHDLHNLLYEFIKSFLTSSFNFFIKKMFNFIKISQNSEHDCCFFQIITIFLKFTFYSKKFFKYTTQVLNISVVNYIMNFMDDIFQVKSNDGNFDKLRYKQCEISLESYTMIILITKCMLDFKKRDTFEIDQEHADLYNFSKSLAHNIIYLSDHRNLLVKFFKKYEKKNLTFLFLNNLNLCCECLIQIYNHLNNSKYGLVQSTTKGLEKETTFELDEFILKFAQPRVLQCFILLLGEYKSNSPSQNKTVLKMLHRLGHKYKLLNLMYTARMLYIIKEIYNYEPFQHEESIYNELTQFADYFTKHFVQDYVENPNILVESLFTKKCKVKTEKNVLKWTEQQDFELARLFNQLTQSESDSNILIDQNTKLGIIKIIKNNLIDSDRSVNDIKHRLIQLELVIDKEHLNNLNQNRHNLFKRNVSQFLWTDDMVDQLKEVYNIAAENYNETNKIINEISDNLFHIPKTEIKKKLQQLSLINGPQKFKESKRLEYIDQLFFSDKNSDSSNDAVDLDAKSQLTDKNFSDIKTNLNCSNCPLSLKSDAEVFGWSDLNEQTNTVEKGKIKKKLYFNSDSDE</sequence>
<dbReference type="Pfam" id="PF26019">
    <property type="entry name" value="HTH_TIMELESS"/>
    <property type="match status" value="1"/>
</dbReference>